<evidence type="ECO:0000313" key="4">
    <source>
        <dbReference type="Proteomes" id="UP001291623"/>
    </source>
</evidence>
<keyword evidence="4" id="KW-1185">Reference proteome</keyword>
<feature type="domain" description="DUF7913" evidence="1">
    <location>
        <begin position="10"/>
        <end position="128"/>
    </location>
</feature>
<name>A0AAE1RZU9_9SOLA</name>
<dbReference type="PANTHER" id="PTHR33913:SF5">
    <property type="entry name" value="DRBM DOMAIN-CONTAINING PROTEIN"/>
    <property type="match status" value="1"/>
</dbReference>
<dbReference type="SUPFAM" id="SSF54768">
    <property type="entry name" value="dsRNA-binding domain-like"/>
    <property type="match status" value="1"/>
</dbReference>
<evidence type="ECO:0000259" key="2">
    <source>
        <dbReference type="Pfam" id="PF25502"/>
    </source>
</evidence>
<dbReference type="Proteomes" id="UP001291623">
    <property type="component" value="Unassembled WGS sequence"/>
</dbReference>
<dbReference type="AlphaFoldDB" id="A0AAE1RZU9"/>
<protein>
    <recommendedName>
        <fullName evidence="5">DRBM domain-containing protein</fullName>
    </recommendedName>
</protein>
<sequence>MREKMVAAMEEEILQALLECMVEPLLGRSSCKSKEVPALNQQQSMAKQVHAVLLLYNYYYRKQHQDHKIEFLNFTSFCQLAVVLKPSLMTYMKLMHRSDYTDVDNLESQLSLTEKAIMRACDISSTLDALEVVPLSQKWPTSKVAVFLVDSRRENCLIMRSSMTCAGWSIIEKHLDGSSGYLFDSKYIKKKKRATNILSTGLQYADRAGLQELALSAVTEATGINRSDLVVLESHLVYSLDKEKASARLYLVQSTKLVNKDFMVPIQDVIESLQGPLIKKNPSEWMVAPAVEYFQLLPYREILSNWHSRKLLSNDLQELNVEVVADHAYDVHIGGSSSEKEVNQENVAQPRIKLCNTDYDDEKIVEEKRRRGVQGISAVGLSQLGSQHSGDAVATLASKESAISQSALMVLRWKREKLHYQLRILEDEIALCDKTIRTSLNEGQSDLPLKIEALIDGCNDMCVKGGVGDSTNQLAEDQCIVQCSNGESLSEAILTLQNQCQQLDQLCCRNSWVLPTYRVFPFEGGFLAKVIVKGANSEFVSESNTCGSPREARESAAAHMIAKVARV</sequence>
<dbReference type="Pfam" id="PF25502">
    <property type="entry name" value="DUF7915"/>
    <property type="match status" value="1"/>
</dbReference>
<dbReference type="InterPro" id="IPR057235">
    <property type="entry name" value="DUF7913"/>
</dbReference>
<reference evidence="3" key="1">
    <citation type="submission" date="2023-12" db="EMBL/GenBank/DDBJ databases">
        <title>Genome assembly of Anisodus tanguticus.</title>
        <authorList>
            <person name="Wang Y.-J."/>
        </authorList>
    </citation>
    <scope>NUCLEOTIDE SEQUENCE</scope>
    <source>
        <strain evidence="3">KB-2021</strain>
        <tissue evidence="3">Leaf</tissue>
    </source>
</reference>
<dbReference type="Pfam" id="PF25500">
    <property type="entry name" value="DUF7913"/>
    <property type="match status" value="1"/>
</dbReference>
<evidence type="ECO:0000313" key="3">
    <source>
        <dbReference type="EMBL" id="KAK4361799.1"/>
    </source>
</evidence>
<feature type="domain" description="DUF7915" evidence="2">
    <location>
        <begin position="168"/>
        <end position="309"/>
    </location>
</feature>
<dbReference type="PANTHER" id="PTHR33913">
    <property type="entry name" value="ALEURONE LAYER MORPHOGENESIS PROTEIN"/>
    <property type="match status" value="1"/>
</dbReference>
<gene>
    <name evidence="3" type="ORF">RND71_017040</name>
</gene>
<evidence type="ECO:0008006" key="5">
    <source>
        <dbReference type="Google" id="ProtNLM"/>
    </source>
</evidence>
<accession>A0AAE1RZU9</accession>
<comment type="caution">
    <text evidence="3">The sequence shown here is derived from an EMBL/GenBank/DDBJ whole genome shotgun (WGS) entry which is preliminary data.</text>
</comment>
<dbReference type="EMBL" id="JAVYJV010000009">
    <property type="protein sequence ID" value="KAK4361799.1"/>
    <property type="molecule type" value="Genomic_DNA"/>
</dbReference>
<dbReference type="InterPro" id="IPR057237">
    <property type="entry name" value="DUF7915"/>
</dbReference>
<organism evidence="3 4">
    <name type="scientific">Anisodus tanguticus</name>
    <dbReference type="NCBI Taxonomy" id="243964"/>
    <lineage>
        <taxon>Eukaryota</taxon>
        <taxon>Viridiplantae</taxon>
        <taxon>Streptophyta</taxon>
        <taxon>Embryophyta</taxon>
        <taxon>Tracheophyta</taxon>
        <taxon>Spermatophyta</taxon>
        <taxon>Magnoliopsida</taxon>
        <taxon>eudicotyledons</taxon>
        <taxon>Gunneridae</taxon>
        <taxon>Pentapetalae</taxon>
        <taxon>asterids</taxon>
        <taxon>lamiids</taxon>
        <taxon>Solanales</taxon>
        <taxon>Solanaceae</taxon>
        <taxon>Solanoideae</taxon>
        <taxon>Hyoscyameae</taxon>
        <taxon>Anisodus</taxon>
    </lineage>
</organism>
<proteinExistence type="predicted"/>
<evidence type="ECO:0000259" key="1">
    <source>
        <dbReference type="Pfam" id="PF25500"/>
    </source>
</evidence>